<keyword evidence="1" id="KW-0732">Signal</keyword>
<dbReference type="EnsemblProtists" id="PYU1_T011368">
    <property type="protein sequence ID" value="PYU1_T011368"/>
    <property type="gene ID" value="PYU1_G011343"/>
</dbReference>
<evidence type="ECO:0000313" key="3">
    <source>
        <dbReference type="Proteomes" id="UP000019132"/>
    </source>
</evidence>
<feature type="signal peptide" evidence="1">
    <location>
        <begin position="1"/>
        <end position="24"/>
    </location>
</feature>
<keyword evidence="3" id="KW-1185">Reference proteome</keyword>
<proteinExistence type="predicted"/>
<dbReference type="HOGENOM" id="CLU_2419841_0_0_1"/>
<dbReference type="Proteomes" id="UP000019132">
    <property type="component" value="Unassembled WGS sequence"/>
</dbReference>
<dbReference type="InParanoid" id="K3X2B9"/>
<reference evidence="3" key="2">
    <citation type="submission" date="2010-04" db="EMBL/GenBank/DDBJ databases">
        <authorList>
            <person name="Buell R."/>
            <person name="Hamilton J."/>
            <person name="Hostetler J."/>
        </authorList>
    </citation>
    <scope>NUCLEOTIDE SEQUENCE [LARGE SCALE GENOMIC DNA]</scope>
    <source>
        <strain evidence="3">DAOM:BR144</strain>
    </source>
</reference>
<evidence type="ECO:0000256" key="1">
    <source>
        <dbReference type="SAM" id="SignalP"/>
    </source>
</evidence>
<reference evidence="3" key="1">
    <citation type="journal article" date="2010" name="Genome Biol.">
        <title>Genome sequence of the necrotrophic plant pathogen Pythium ultimum reveals original pathogenicity mechanisms and effector repertoire.</title>
        <authorList>
            <person name="Levesque C.A."/>
            <person name="Brouwer H."/>
            <person name="Cano L."/>
            <person name="Hamilton J.P."/>
            <person name="Holt C."/>
            <person name="Huitema E."/>
            <person name="Raffaele S."/>
            <person name="Robideau G.P."/>
            <person name="Thines M."/>
            <person name="Win J."/>
            <person name="Zerillo M.M."/>
            <person name="Beakes G.W."/>
            <person name="Boore J.L."/>
            <person name="Busam D."/>
            <person name="Dumas B."/>
            <person name="Ferriera S."/>
            <person name="Fuerstenberg S.I."/>
            <person name="Gachon C.M."/>
            <person name="Gaulin E."/>
            <person name="Govers F."/>
            <person name="Grenville-Briggs L."/>
            <person name="Horner N."/>
            <person name="Hostetler J."/>
            <person name="Jiang R.H."/>
            <person name="Johnson J."/>
            <person name="Krajaejun T."/>
            <person name="Lin H."/>
            <person name="Meijer H.J."/>
            <person name="Moore B."/>
            <person name="Morris P."/>
            <person name="Phuntmart V."/>
            <person name="Puiu D."/>
            <person name="Shetty J."/>
            <person name="Stajich J.E."/>
            <person name="Tripathy S."/>
            <person name="Wawra S."/>
            <person name="van West P."/>
            <person name="Whitty B.R."/>
            <person name="Coutinho P.M."/>
            <person name="Henrissat B."/>
            <person name="Martin F."/>
            <person name="Thomas P.D."/>
            <person name="Tyler B.M."/>
            <person name="De Vries R.P."/>
            <person name="Kamoun S."/>
            <person name="Yandell M."/>
            <person name="Tisserat N."/>
            <person name="Buell C.R."/>
        </authorList>
    </citation>
    <scope>NUCLEOTIDE SEQUENCE</scope>
    <source>
        <strain evidence="3">DAOM:BR144</strain>
    </source>
</reference>
<evidence type="ECO:0000313" key="2">
    <source>
        <dbReference type="EnsemblProtists" id="PYU1_T011368"/>
    </source>
</evidence>
<dbReference type="VEuPathDB" id="FungiDB:PYU1_G011343"/>
<dbReference type="STRING" id="431595.K3X2B9"/>
<accession>K3X2B9</accession>
<feature type="chain" id="PRO_5003871781" description="ABC transporter substrate-binding protein" evidence="1">
    <location>
        <begin position="25"/>
        <end position="92"/>
    </location>
</feature>
<reference evidence="2" key="3">
    <citation type="submission" date="2015-02" db="UniProtKB">
        <authorList>
            <consortium name="EnsemblProtists"/>
        </authorList>
    </citation>
    <scope>IDENTIFICATION</scope>
    <source>
        <strain evidence="2">DAOM BR144</strain>
    </source>
</reference>
<organism evidence="2 3">
    <name type="scientific">Globisporangium ultimum (strain ATCC 200006 / CBS 805.95 / DAOM BR144)</name>
    <name type="common">Pythium ultimum</name>
    <dbReference type="NCBI Taxonomy" id="431595"/>
    <lineage>
        <taxon>Eukaryota</taxon>
        <taxon>Sar</taxon>
        <taxon>Stramenopiles</taxon>
        <taxon>Oomycota</taxon>
        <taxon>Peronosporomycetes</taxon>
        <taxon>Pythiales</taxon>
        <taxon>Pythiaceae</taxon>
        <taxon>Globisporangium</taxon>
    </lineage>
</organism>
<protein>
    <recommendedName>
        <fullName evidence="4">ABC transporter substrate-binding protein</fullName>
    </recommendedName>
</protein>
<dbReference type="AlphaFoldDB" id="K3X2B9"/>
<evidence type="ECO:0008006" key="4">
    <source>
        <dbReference type="Google" id="ProtNLM"/>
    </source>
</evidence>
<dbReference type="eggNOG" id="KOG1879">
    <property type="taxonomic scope" value="Eukaryota"/>
</dbReference>
<dbReference type="EMBL" id="GL376562">
    <property type="status" value="NOT_ANNOTATED_CDS"/>
    <property type="molecule type" value="Genomic_DNA"/>
</dbReference>
<name>K3X2B9_GLOUD</name>
<sequence>MRMPLWTAVAAAASVALLQQQVQARGVSVNLTASWPSSPHFPLLETSEFLAEENPAFFWQYIDLLQPQTTVIADKSRDVDALAEFAVQNALT</sequence>